<comment type="similarity">
    <text evidence="3 9">Belongs to the alpha-acetolactate decarboxylase family.</text>
</comment>
<comment type="catalytic activity">
    <reaction evidence="1 9">
        <text>(2S)-2-acetolactate + H(+) = (R)-acetoin + CO2</text>
        <dbReference type="Rhea" id="RHEA:21580"/>
        <dbReference type="ChEBI" id="CHEBI:15378"/>
        <dbReference type="ChEBI" id="CHEBI:15686"/>
        <dbReference type="ChEBI" id="CHEBI:16526"/>
        <dbReference type="ChEBI" id="CHEBI:58476"/>
        <dbReference type="EC" id="4.1.1.5"/>
    </reaction>
</comment>
<evidence type="ECO:0000256" key="6">
    <source>
        <dbReference type="ARBA" id="ARBA00022793"/>
    </source>
</evidence>
<dbReference type="PANTHER" id="PTHR35524:SF1">
    <property type="entry name" value="ALPHA-ACETOLACTATE DECARBOXYLASE"/>
    <property type="match status" value="1"/>
</dbReference>
<dbReference type="SUPFAM" id="SSF117856">
    <property type="entry name" value="AF0104/ALDC/Ptd012-like"/>
    <property type="match status" value="1"/>
</dbReference>
<proteinExistence type="inferred from homology"/>
<dbReference type="OrthoDB" id="8612680at2"/>
<keyword evidence="7 9" id="KW-0005">Acetoin biosynthesis</keyword>
<dbReference type="Gene3D" id="3.30.1330.80">
    <property type="entry name" value="Hypothetical protein, similar to alpha- acetolactate decarboxylase, domain 2"/>
    <property type="match status" value="2"/>
</dbReference>
<dbReference type="CDD" id="cd17299">
    <property type="entry name" value="acetolactate_decarboxylase"/>
    <property type="match status" value="1"/>
</dbReference>
<dbReference type="UniPathway" id="UPA00626">
    <property type="reaction ID" value="UER00678"/>
</dbReference>
<keyword evidence="11" id="KW-1185">Reference proteome</keyword>
<keyword evidence="6 9" id="KW-0210">Decarboxylase</keyword>
<dbReference type="Proteomes" id="UP000198815">
    <property type="component" value="Unassembled WGS sequence"/>
</dbReference>
<accession>A0A1H9PZ29</accession>
<evidence type="ECO:0000256" key="4">
    <source>
        <dbReference type="ARBA" id="ARBA00013204"/>
    </source>
</evidence>
<dbReference type="STRING" id="64702.SAMN05443377_10235"/>
<evidence type="ECO:0000256" key="3">
    <source>
        <dbReference type="ARBA" id="ARBA00007106"/>
    </source>
</evidence>
<reference evidence="10 11" key="1">
    <citation type="submission" date="2016-10" db="EMBL/GenBank/DDBJ databases">
        <authorList>
            <person name="de Groot N.N."/>
        </authorList>
    </citation>
    <scope>NUCLEOTIDE SEQUENCE [LARGE SCALE GENOMIC DNA]</scope>
    <source>
        <strain evidence="10 11">DSM 16859</strain>
    </source>
</reference>
<dbReference type="GO" id="GO:0045151">
    <property type="term" value="P:acetoin biosynthetic process"/>
    <property type="evidence" value="ECO:0007669"/>
    <property type="project" value="UniProtKB-UniRule"/>
</dbReference>
<name>A0A1H9PZ29_9ACTN</name>
<dbReference type="EC" id="4.1.1.5" evidence="4 9"/>
<dbReference type="PANTHER" id="PTHR35524">
    <property type="entry name" value="ALPHA-ACETOLACTATE DECARBOXYLASE"/>
    <property type="match status" value="1"/>
</dbReference>
<dbReference type="Pfam" id="PF03306">
    <property type="entry name" value="AAL_decarboxy"/>
    <property type="match status" value="1"/>
</dbReference>
<keyword evidence="8 9" id="KW-0456">Lyase</keyword>
<sequence>MSSNSRHALFQTSLMSALLDGVYEDEMTVAELLEHGSFGIGTFNALDGEMVVVDGTAYQLRGDGTVVVAQGADKSPYAVVTDFESTVTRPAPHNATRAQCGAFIDELTDSPNYMYALRITGRFSWVTARTVTRQEKPYRPMTQATDDDAVLRFEDTVGTIVGFRTPLYEQGIGVPGCHAHFISEDRTHGGHVLDFTIAEGTIELCLCTDLHLRLPLNHEFRRADLSPEDLAAQLEKAEVHSAASAAADR</sequence>
<evidence type="ECO:0000256" key="1">
    <source>
        <dbReference type="ARBA" id="ARBA00001784"/>
    </source>
</evidence>
<dbReference type="NCBIfam" id="TIGR01252">
    <property type="entry name" value="acetolac_decarb"/>
    <property type="match status" value="1"/>
</dbReference>
<evidence type="ECO:0000256" key="5">
    <source>
        <dbReference type="ARBA" id="ARBA00020164"/>
    </source>
</evidence>
<dbReference type="RefSeq" id="WP_091966939.1">
    <property type="nucleotide sequence ID" value="NZ_FOGZ01000002.1"/>
</dbReference>
<dbReference type="EMBL" id="FOGZ01000002">
    <property type="protein sequence ID" value="SER53491.1"/>
    <property type="molecule type" value="Genomic_DNA"/>
</dbReference>
<evidence type="ECO:0000313" key="11">
    <source>
        <dbReference type="Proteomes" id="UP000198815"/>
    </source>
</evidence>
<dbReference type="AlphaFoldDB" id="A0A1H9PZ29"/>
<evidence type="ECO:0000256" key="9">
    <source>
        <dbReference type="PIRNR" id="PIRNR001332"/>
    </source>
</evidence>
<protein>
    <recommendedName>
        <fullName evidence="5 9">Alpha-acetolactate decarboxylase</fullName>
        <ecNumber evidence="4 9">4.1.1.5</ecNumber>
    </recommendedName>
</protein>
<evidence type="ECO:0000256" key="8">
    <source>
        <dbReference type="ARBA" id="ARBA00023239"/>
    </source>
</evidence>
<dbReference type="GO" id="GO:0047605">
    <property type="term" value="F:acetolactate decarboxylase activity"/>
    <property type="evidence" value="ECO:0007669"/>
    <property type="project" value="UniProtKB-UniRule"/>
</dbReference>
<evidence type="ECO:0000313" key="10">
    <source>
        <dbReference type="EMBL" id="SER53491.1"/>
    </source>
</evidence>
<dbReference type="InterPro" id="IPR005128">
    <property type="entry name" value="Acetolactate_a_deCO2ase"/>
</dbReference>
<organism evidence="10 11">
    <name type="scientific">Propionibacterium cyclohexanicum</name>
    <dbReference type="NCBI Taxonomy" id="64702"/>
    <lineage>
        <taxon>Bacteria</taxon>
        <taxon>Bacillati</taxon>
        <taxon>Actinomycetota</taxon>
        <taxon>Actinomycetes</taxon>
        <taxon>Propionibacteriales</taxon>
        <taxon>Propionibacteriaceae</taxon>
        <taxon>Propionibacterium</taxon>
    </lineage>
</organism>
<evidence type="ECO:0000256" key="2">
    <source>
        <dbReference type="ARBA" id="ARBA00005170"/>
    </source>
</evidence>
<comment type="pathway">
    <text evidence="2 9">Polyol metabolism; (R,R)-butane-2,3-diol biosynthesis; (R,R)-butane-2,3-diol from pyruvate: step 2/3.</text>
</comment>
<dbReference type="PIRSF" id="PIRSF001332">
    <property type="entry name" value="Acetolac_decarb"/>
    <property type="match status" value="1"/>
</dbReference>
<evidence type="ECO:0000256" key="7">
    <source>
        <dbReference type="ARBA" id="ARBA00023061"/>
    </source>
</evidence>
<gene>
    <name evidence="10" type="ORF">SAMN05443377_10235</name>
</gene>